<comment type="caution">
    <text evidence="7">The sequence shown here is derived from an EMBL/GenBank/DDBJ whole genome shotgun (WGS) entry which is preliminary data.</text>
</comment>
<dbReference type="InterPro" id="IPR000792">
    <property type="entry name" value="Tscrpt_reg_LuxR_C"/>
</dbReference>
<sequence length="219" mass="25134">MNSTDKTRIILADAQPVFREGIKSLLTDHPQNYRIEEAGNSEELRHALLSFQPDLLILDYDPCYFDAEELFRTLSVIPECKVIIISGQREKVDVLRLLDCNVYCFLTKECRKMDVRQAIQYAIRGEKFFCSFALDVLLADRRKSPLITATPTEVLSTREMDIIRRIVSGKSNKEIAGDMHLSQHTVHTHRRNIMRKLQLHSAVELCNYALANGIVRTIA</sequence>
<dbReference type="InterPro" id="IPR039420">
    <property type="entry name" value="WalR-like"/>
</dbReference>
<evidence type="ECO:0000256" key="2">
    <source>
        <dbReference type="ARBA" id="ARBA00023125"/>
    </source>
</evidence>
<dbReference type="SMART" id="SM00421">
    <property type="entry name" value="HTH_LUXR"/>
    <property type="match status" value="1"/>
</dbReference>
<evidence type="ECO:0000259" key="6">
    <source>
        <dbReference type="PROSITE" id="PS50110"/>
    </source>
</evidence>
<dbReference type="OrthoDB" id="965844at2"/>
<dbReference type="InterPro" id="IPR036388">
    <property type="entry name" value="WH-like_DNA-bd_sf"/>
</dbReference>
<gene>
    <name evidence="7" type="ORF">CLV59_106159</name>
</gene>
<dbReference type="RefSeq" id="WP_111593570.1">
    <property type="nucleotide sequence ID" value="NZ_QLMA01000006.1"/>
</dbReference>
<evidence type="ECO:0000313" key="7">
    <source>
        <dbReference type="EMBL" id="RAJ79099.1"/>
    </source>
</evidence>
<dbReference type="PROSITE" id="PS50110">
    <property type="entry name" value="RESPONSE_REGULATORY"/>
    <property type="match status" value="1"/>
</dbReference>
<evidence type="ECO:0000313" key="8">
    <source>
        <dbReference type="Proteomes" id="UP000249819"/>
    </source>
</evidence>
<evidence type="ECO:0000259" key="5">
    <source>
        <dbReference type="PROSITE" id="PS50043"/>
    </source>
</evidence>
<dbReference type="PANTHER" id="PTHR43214">
    <property type="entry name" value="TWO-COMPONENT RESPONSE REGULATOR"/>
    <property type="match status" value="1"/>
</dbReference>
<dbReference type="EMBL" id="QLMA01000006">
    <property type="protein sequence ID" value="RAJ79099.1"/>
    <property type="molecule type" value="Genomic_DNA"/>
</dbReference>
<dbReference type="PRINTS" id="PR00038">
    <property type="entry name" value="HTHLUXR"/>
</dbReference>
<dbReference type="SUPFAM" id="SSF46894">
    <property type="entry name" value="C-terminal effector domain of the bipartite response regulators"/>
    <property type="match status" value="1"/>
</dbReference>
<dbReference type="InterPro" id="IPR011006">
    <property type="entry name" value="CheY-like_superfamily"/>
</dbReference>
<dbReference type="GO" id="GO:0000160">
    <property type="term" value="P:phosphorelay signal transduction system"/>
    <property type="evidence" value="ECO:0007669"/>
    <property type="project" value="InterPro"/>
</dbReference>
<name>A0A327VT73_9BACT</name>
<evidence type="ECO:0000256" key="4">
    <source>
        <dbReference type="PROSITE-ProRule" id="PRU00169"/>
    </source>
</evidence>
<dbReference type="InterPro" id="IPR001789">
    <property type="entry name" value="Sig_transdc_resp-reg_receiver"/>
</dbReference>
<feature type="domain" description="Response regulatory" evidence="6">
    <location>
        <begin position="8"/>
        <end position="123"/>
    </location>
</feature>
<evidence type="ECO:0000256" key="3">
    <source>
        <dbReference type="ARBA" id="ARBA00023163"/>
    </source>
</evidence>
<dbReference type="SUPFAM" id="SSF52172">
    <property type="entry name" value="CheY-like"/>
    <property type="match status" value="1"/>
</dbReference>
<keyword evidence="2 7" id="KW-0238">DNA-binding</keyword>
<dbReference type="Gene3D" id="1.10.10.10">
    <property type="entry name" value="Winged helix-like DNA-binding domain superfamily/Winged helix DNA-binding domain"/>
    <property type="match status" value="1"/>
</dbReference>
<dbReference type="PANTHER" id="PTHR43214:SF41">
    <property type="entry name" value="NITRATE_NITRITE RESPONSE REGULATOR PROTEIN NARP"/>
    <property type="match status" value="1"/>
</dbReference>
<keyword evidence="4" id="KW-0597">Phosphoprotein</keyword>
<keyword evidence="1" id="KW-0805">Transcription regulation</keyword>
<feature type="modified residue" description="4-aspartylphosphate" evidence="4">
    <location>
        <position position="59"/>
    </location>
</feature>
<dbReference type="PROSITE" id="PS50043">
    <property type="entry name" value="HTH_LUXR_2"/>
    <property type="match status" value="1"/>
</dbReference>
<keyword evidence="8" id="KW-1185">Reference proteome</keyword>
<dbReference type="PROSITE" id="PS00622">
    <property type="entry name" value="HTH_LUXR_1"/>
    <property type="match status" value="1"/>
</dbReference>
<dbReference type="Gene3D" id="3.40.50.2300">
    <property type="match status" value="1"/>
</dbReference>
<dbReference type="AlphaFoldDB" id="A0A327VT73"/>
<reference evidence="7 8" key="1">
    <citation type="submission" date="2018-06" db="EMBL/GenBank/DDBJ databases">
        <title>Genomic Encyclopedia of Archaeal and Bacterial Type Strains, Phase II (KMG-II): from individual species to whole genera.</title>
        <authorList>
            <person name="Goeker M."/>
        </authorList>
    </citation>
    <scope>NUCLEOTIDE SEQUENCE [LARGE SCALE GENOMIC DNA]</scope>
    <source>
        <strain evidence="7 8">DSM 29821</strain>
    </source>
</reference>
<organism evidence="7 8">
    <name type="scientific">Chitinophaga dinghuensis</name>
    <dbReference type="NCBI Taxonomy" id="1539050"/>
    <lineage>
        <taxon>Bacteria</taxon>
        <taxon>Pseudomonadati</taxon>
        <taxon>Bacteroidota</taxon>
        <taxon>Chitinophagia</taxon>
        <taxon>Chitinophagales</taxon>
        <taxon>Chitinophagaceae</taxon>
        <taxon>Chitinophaga</taxon>
    </lineage>
</organism>
<dbReference type="Pfam" id="PF00072">
    <property type="entry name" value="Response_reg"/>
    <property type="match status" value="1"/>
</dbReference>
<dbReference type="SMART" id="SM00448">
    <property type="entry name" value="REC"/>
    <property type="match status" value="1"/>
</dbReference>
<keyword evidence="3" id="KW-0804">Transcription</keyword>
<dbReference type="GO" id="GO:0003677">
    <property type="term" value="F:DNA binding"/>
    <property type="evidence" value="ECO:0007669"/>
    <property type="project" value="UniProtKB-KW"/>
</dbReference>
<proteinExistence type="predicted"/>
<accession>A0A327VT73</accession>
<feature type="domain" description="HTH luxR-type" evidence="5">
    <location>
        <begin position="148"/>
        <end position="213"/>
    </location>
</feature>
<protein>
    <submittedName>
        <fullName evidence="7">DNA-binding NarL/FixJ family response regulator</fullName>
    </submittedName>
</protein>
<dbReference type="Pfam" id="PF00196">
    <property type="entry name" value="GerE"/>
    <property type="match status" value="1"/>
</dbReference>
<evidence type="ECO:0000256" key="1">
    <source>
        <dbReference type="ARBA" id="ARBA00023015"/>
    </source>
</evidence>
<dbReference type="GO" id="GO:0006355">
    <property type="term" value="P:regulation of DNA-templated transcription"/>
    <property type="evidence" value="ECO:0007669"/>
    <property type="project" value="InterPro"/>
</dbReference>
<dbReference type="Proteomes" id="UP000249819">
    <property type="component" value="Unassembled WGS sequence"/>
</dbReference>
<dbReference type="CDD" id="cd06170">
    <property type="entry name" value="LuxR_C_like"/>
    <property type="match status" value="1"/>
</dbReference>
<dbReference type="InterPro" id="IPR016032">
    <property type="entry name" value="Sig_transdc_resp-reg_C-effctor"/>
</dbReference>